<name>A0ABQ5WBB2_9HYPH</name>
<dbReference type="Proteomes" id="UP001156691">
    <property type="component" value="Unassembled WGS sequence"/>
</dbReference>
<reference evidence="2" key="1">
    <citation type="journal article" date="2019" name="Int. J. Syst. Evol. Microbiol.">
        <title>The Global Catalogue of Microorganisms (GCM) 10K type strain sequencing project: providing services to taxonomists for standard genome sequencing and annotation.</title>
        <authorList>
            <consortium name="The Broad Institute Genomics Platform"/>
            <consortium name="The Broad Institute Genome Sequencing Center for Infectious Disease"/>
            <person name="Wu L."/>
            <person name="Ma J."/>
        </authorList>
    </citation>
    <scope>NUCLEOTIDE SEQUENCE [LARGE SCALE GENOMIC DNA]</scope>
    <source>
        <strain evidence="2">NBRC 112416</strain>
    </source>
</reference>
<keyword evidence="2" id="KW-1185">Reference proteome</keyword>
<evidence type="ECO:0000313" key="2">
    <source>
        <dbReference type="Proteomes" id="UP001156691"/>
    </source>
</evidence>
<dbReference type="PANTHER" id="PTHR34822">
    <property type="entry name" value="GRPB DOMAIN PROTEIN (AFU_ORTHOLOGUE AFUA_1G01530)"/>
    <property type="match status" value="1"/>
</dbReference>
<evidence type="ECO:0000313" key="1">
    <source>
        <dbReference type="EMBL" id="GLQ57252.1"/>
    </source>
</evidence>
<dbReference type="RefSeq" id="WP_284342642.1">
    <property type="nucleotide sequence ID" value="NZ_BSNS01000023.1"/>
</dbReference>
<gene>
    <name evidence="1" type="ORF">GCM10010862_45110</name>
</gene>
<organism evidence="1 2">
    <name type="scientific">Devosia nitrariae</name>
    <dbReference type="NCBI Taxonomy" id="2071872"/>
    <lineage>
        <taxon>Bacteria</taxon>
        <taxon>Pseudomonadati</taxon>
        <taxon>Pseudomonadota</taxon>
        <taxon>Alphaproteobacteria</taxon>
        <taxon>Hyphomicrobiales</taxon>
        <taxon>Devosiaceae</taxon>
        <taxon>Devosia</taxon>
    </lineage>
</organism>
<evidence type="ECO:0008006" key="3">
    <source>
        <dbReference type="Google" id="ProtNLM"/>
    </source>
</evidence>
<dbReference type="EMBL" id="BSNS01000023">
    <property type="protein sequence ID" value="GLQ57252.1"/>
    <property type="molecule type" value="Genomic_DNA"/>
</dbReference>
<protein>
    <recommendedName>
        <fullName evidence="3">GrpB family protein</fullName>
    </recommendedName>
</protein>
<dbReference type="InterPro" id="IPR007344">
    <property type="entry name" value="GrpB/CoaE"/>
</dbReference>
<dbReference type="InterPro" id="IPR043519">
    <property type="entry name" value="NT_sf"/>
</dbReference>
<accession>A0ABQ5WBB2</accession>
<dbReference type="Pfam" id="PF04229">
    <property type="entry name" value="GrpB"/>
    <property type="match status" value="1"/>
</dbReference>
<comment type="caution">
    <text evidence="1">The sequence shown here is derived from an EMBL/GenBank/DDBJ whole genome shotgun (WGS) entry which is preliminary data.</text>
</comment>
<proteinExistence type="predicted"/>
<dbReference type="SUPFAM" id="SSF81301">
    <property type="entry name" value="Nucleotidyltransferase"/>
    <property type="match status" value="1"/>
</dbReference>
<dbReference type="PANTHER" id="PTHR34822:SF1">
    <property type="entry name" value="GRPB FAMILY PROTEIN"/>
    <property type="match status" value="1"/>
</dbReference>
<dbReference type="Gene3D" id="3.30.460.10">
    <property type="entry name" value="Beta Polymerase, domain 2"/>
    <property type="match status" value="1"/>
</dbReference>
<sequence>MLGLKRGVNVLVDYDPAWPAEFVAERERLTAALGTIAKGIEHYGSTSVVGMRAKPLLDILVGVLPLADWACCPEPLAALGYDYAENAGVAGHYIFGRGPEAGVRTHLVHVVEFQGESWRSNLAFRQALRGDAALRQAYVAIKEAAVAQAPVGRGKYTALKRDFIDTAKAALAGSPQAEDHP</sequence>